<evidence type="ECO:0000256" key="3">
    <source>
        <dbReference type="ARBA" id="ARBA00022737"/>
    </source>
</evidence>
<gene>
    <name evidence="7" type="ORF">MNOR_LOCUS39122</name>
</gene>
<keyword evidence="8" id="KW-1185">Reference proteome</keyword>
<dbReference type="InterPro" id="IPR012561">
    <property type="entry name" value="Ferlin_B-domain"/>
</dbReference>
<reference evidence="7 8" key="1">
    <citation type="submission" date="2024-05" db="EMBL/GenBank/DDBJ databases">
        <authorList>
            <person name="Wallberg A."/>
        </authorList>
    </citation>
    <scope>NUCLEOTIDE SEQUENCE [LARGE SCALE GENOMIC DNA]</scope>
</reference>
<dbReference type="EMBL" id="CAXKWB010097276">
    <property type="protein sequence ID" value="CAL4221351.1"/>
    <property type="molecule type" value="Genomic_DNA"/>
</dbReference>
<evidence type="ECO:0000256" key="4">
    <source>
        <dbReference type="ARBA" id="ARBA00022989"/>
    </source>
</evidence>
<keyword evidence="2" id="KW-0812">Transmembrane</keyword>
<keyword evidence="5" id="KW-0472">Membrane</keyword>
<dbReference type="GO" id="GO:0007009">
    <property type="term" value="P:plasma membrane organization"/>
    <property type="evidence" value="ECO:0007669"/>
    <property type="project" value="TreeGrafter"/>
</dbReference>
<dbReference type="InterPro" id="IPR000008">
    <property type="entry name" value="C2_dom"/>
</dbReference>
<feature type="non-terminal residue" evidence="7">
    <location>
        <position position="566"/>
    </location>
</feature>
<organism evidence="7 8">
    <name type="scientific">Meganyctiphanes norvegica</name>
    <name type="common">Northern krill</name>
    <name type="synonym">Thysanopoda norvegica</name>
    <dbReference type="NCBI Taxonomy" id="48144"/>
    <lineage>
        <taxon>Eukaryota</taxon>
        <taxon>Metazoa</taxon>
        <taxon>Ecdysozoa</taxon>
        <taxon>Arthropoda</taxon>
        <taxon>Crustacea</taxon>
        <taxon>Multicrustacea</taxon>
        <taxon>Malacostraca</taxon>
        <taxon>Eumalacostraca</taxon>
        <taxon>Eucarida</taxon>
        <taxon>Euphausiacea</taxon>
        <taxon>Euphausiidae</taxon>
        <taxon>Meganyctiphanes</taxon>
    </lineage>
</organism>
<dbReference type="PANTHER" id="PTHR12546">
    <property type="entry name" value="FER-1-LIKE"/>
    <property type="match status" value="1"/>
</dbReference>
<dbReference type="Pfam" id="PF00168">
    <property type="entry name" value="C2"/>
    <property type="match status" value="1"/>
</dbReference>
<dbReference type="SUPFAM" id="SSF49562">
    <property type="entry name" value="C2 domain (Calcium/lipid-binding domain, CaLB)"/>
    <property type="match status" value="1"/>
</dbReference>
<sequence length="566" mass="65586">SLTVTKLNSSRYTETSLDKKLRDDRLKQMKRVTEDAQRLTLNDRDVFNSIKKILETLESLIIGPQCSLPDIFLWLMSGKKRIAYARIPPHTVLYGEQRIFQGIFSGEPHSFMLYSPDEMDDQKVVGEIKASLWLGLKSHVTSWWKERPNIKLSVFAETYENQIWVPGKSVWDSTAPDSKWPNFSDANGLVSLHKEDFAASNGGNFKEDWKIIDITSVQYNEECYEVQTRKSGQCWDAEDSTTWLDVHGCLITKEKALKEECIKDWEWKDPSWMCIFNGGVDVSGWEYSKSIIENQWSSIEYQFHTVRRRKWKRERKLKNKLPNYDGWLYGTSFNRNFHPNKEKNDSVRQRVWRRELHNVENPLPLTSRLLQINSKEGDGSKTEPVCPRLLVSSSSAYKYQLRSYIYQAKDLSEDTENLKSPYATIKFCNLKKQTHYENPNDCPVWNETMIFDDVTLEPPNVLKKYPLQIQLEVNGQIDSTKPIGTAVCSPNIVAELDHVNFKASSPQWLPLFKGNQKQGEILASFDLIIQGTSLLPDLPPIKKNSVGILQVPFEIQRETHYINEIK</sequence>
<dbReference type="Pfam" id="PF08150">
    <property type="entry name" value="FerB"/>
    <property type="match status" value="1"/>
</dbReference>
<evidence type="ECO:0000256" key="5">
    <source>
        <dbReference type="ARBA" id="ARBA00023136"/>
    </source>
</evidence>
<evidence type="ECO:0000313" key="8">
    <source>
        <dbReference type="Proteomes" id="UP001497623"/>
    </source>
</evidence>
<comment type="subcellular location">
    <subcellularLocation>
        <location evidence="1">Membrane</location>
        <topology evidence="1">Single-pass membrane protein</topology>
    </subcellularLocation>
</comment>
<proteinExistence type="predicted"/>
<dbReference type="SMART" id="SM01201">
    <property type="entry name" value="FerB"/>
    <property type="match status" value="1"/>
</dbReference>
<dbReference type="InterPro" id="IPR037721">
    <property type="entry name" value="Ferlin"/>
</dbReference>
<evidence type="ECO:0000256" key="2">
    <source>
        <dbReference type="ARBA" id="ARBA00022692"/>
    </source>
</evidence>
<evidence type="ECO:0000259" key="6">
    <source>
        <dbReference type="PROSITE" id="PS50004"/>
    </source>
</evidence>
<accession>A0AAV2SM85</accession>
<dbReference type="SMART" id="SM00239">
    <property type="entry name" value="C2"/>
    <property type="match status" value="1"/>
</dbReference>
<evidence type="ECO:0000313" key="7">
    <source>
        <dbReference type="EMBL" id="CAL4221351.1"/>
    </source>
</evidence>
<feature type="non-terminal residue" evidence="7">
    <location>
        <position position="1"/>
    </location>
</feature>
<dbReference type="Proteomes" id="UP001497623">
    <property type="component" value="Unassembled WGS sequence"/>
</dbReference>
<dbReference type="PROSITE" id="PS50004">
    <property type="entry name" value="C2"/>
    <property type="match status" value="1"/>
</dbReference>
<dbReference type="InterPro" id="IPR006614">
    <property type="entry name" value="Peroxin/Ferlin"/>
</dbReference>
<dbReference type="GO" id="GO:0016020">
    <property type="term" value="C:membrane"/>
    <property type="evidence" value="ECO:0007669"/>
    <property type="project" value="UniProtKB-SubCell"/>
</dbReference>
<dbReference type="GO" id="GO:0061025">
    <property type="term" value="P:membrane fusion"/>
    <property type="evidence" value="ECO:0007669"/>
    <property type="project" value="TreeGrafter"/>
</dbReference>
<keyword evidence="3" id="KW-0677">Repeat</keyword>
<comment type="caution">
    <text evidence="7">The sequence shown here is derived from an EMBL/GenBank/DDBJ whole genome shotgun (WGS) entry which is preliminary data.</text>
</comment>
<dbReference type="InterPro" id="IPR035892">
    <property type="entry name" value="C2_domain_sf"/>
</dbReference>
<name>A0AAV2SM85_MEGNR</name>
<keyword evidence="4" id="KW-1133">Transmembrane helix</keyword>
<dbReference type="AlphaFoldDB" id="A0AAV2SM85"/>
<evidence type="ECO:0000256" key="1">
    <source>
        <dbReference type="ARBA" id="ARBA00004167"/>
    </source>
</evidence>
<feature type="domain" description="C2" evidence="6">
    <location>
        <begin position="381"/>
        <end position="509"/>
    </location>
</feature>
<dbReference type="SMART" id="SM00694">
    <property type="entry name" value="DysFC"/>
    <property type="match status" value="2"/>
</dbReference>
<dbReference type="Gene3D" id="2.60.40.150">
    <property type="entry name" value="C2 domain"/>
    <property type="match status" value="1"/>
</dbReference>
<dbReference type="PANTHER" id="PTHR12546:SF33">
    <property type="entry name" value="SPERM VESICLE FUSION PROTEIN FER-1"/>
    <property type="match status" value="1"/>
</dbReference>
<protein>
    <recommendedName>
        <fullName evidence="6">C2 domain-containing protein</fullName>
    </recommendedName>
</protein>